<dbReference type="PANTHER" id="PTHR28027">
    <property type="entry name" value="TRANSCRIPTIONAL REGULATOR MIT1"/>
    <property type="match status" value="1"/>
</dbReference>
<reference evidence="2" key="1">
    <citation type="submission" date="2022-11" db="EMBL/GenBank/DDBJ databases">
        <title>Genome Sequence of Cubamyces cubensis.</title>
        <authorList>
            <person name="Buettner E."/>
        </authorList>
    </citation>
    <scope>NUCLEOTIDE SEQUENCE</scope>
    <source>
        <strain evidence="2">MPL-01</strain>
    </source>
</reference>
<keyword evidence="3" id="KW-1185">Reference proteome</keyword>
<dbReference type="Proteomes" id="UP001215151">
    <property type="component" value="Unassembled WGS sequence"/>
</dbReference>
<name>A0AAD7X921_9APHY</name>
<feature type="compositionally biased region" description="Pro residues" evidence="1">
    <location>
        <begin position="344"/>
        <end position="354"/>
    </location>
</feature>
<dbReference type="GO" id="GO:0003677">
    <property type="term" value="F:DNA binding"/>
    <property type="evidence" value="ECO:0007669"/>
    <property type="project" value="TreeGrafter"/>
</dbReference>
<sequence length="552" mass="59886">MGSRSTLWIRLGAVYQTAGPYRSRGQSHSVRYPGLPPSGQNAISPSLFFSRPSSFPDAAKKLATLLLPSPPTPPPLIKSEARARYLYNRPFPLPSSLRFPLPPPAPAYSPPSPSSPPPLIMSSAMQRPTLTNVHIRSAADAHKLFYAVQLGLLPKIEKRLDANERAALRPGDVYVWEEKGPNTDSFSVSMERFTEGKSWTASRVREDFLMYFESPRKGKGNARTSENQVVRPGEQDLYIKLTYSVIREDVKEASQSKDAADKLKKPPKWHMNAYFTKLTEGQLRTIDDIPMLRDLVVPEGIFSSARTSKPGKRSDGSRNANSTVKRMYAPFPPHPTRRVRSSDSPPPLPVPPGPSSATSAAVTLNSAPDALLPPPLPLPAGSVPLLPPNVHHTSAALPFFPTSEYPAAAAAIKLAVACPLGTPHAPGWSEAGLVVSNLLASVLFPCRYSDAADASLWLDDRVGICGIYSCAASFIALKLAELLRPLFVPLRPIAHAHVSRIIKRLDLVAGVAHARGRDTAIMGQRRAVQARADTAPAIERRHAHAACTARSA</sequence>
<proteinExistence type="predicted"/>
<organism evidence="2 3">
    <name type="scientific">Trametes cubensis</name>
    <dbReference type="NCBI Taxonomy" id="1111947"/>
    <lineage>
        <taxon>Eukaryota</taxon>
        <taxon>Fungi</taxon>
        <taxon>Dikarya</taxon>
        <taxon>Basidiomycota</taxon>
        <taxon>Agaricomycotina</taxon>
        <taxon>Agaricomycetes</taxon>
        <taxon>Polyporales</taxon>
        <taxon>Polyporaceae</taxon>
        <taxon>Trametes</taxon>
    </lineage>
</organism>
<evidence type="ECO:0008006" key="4">
    <source>
        <dbReference type="Google" id="ProtNLM"/>
    </source>
</evidence>
<evidence type="ECO:0000256" key="1">
    <source>
        <dbReference type="SAM" id="MobiDB-lite"/>
    </source>
</evidence>
<dbReference type="InterPro" id="IPR018608">
    <property type="entry name" value="Gti1/Pac2"/>
</dbReference>
<accession>A0AAD7X921</accession>
<dbReference type="EMBL" id="JAPEVG010000224">
    <property type="protein sequence ID" value="KAJ8473400.1"/>
    <property type="molecule type" value="Genomic_DNA"/>
</dbReference>
<dbReference type="AlphaFoldDB" id="A0AAD7X921"/>
<feature type="region of interest" description="Disordered" evidence="1">
    <location>
        <begin position="304"/>
        <end position="360"/>
    </location>
</feature>
<dbReference type="PANTHER" id="PTHR28027:SF1">
    <property type="entry name" value="CAMP INDEPENDENT REGULATORY PROTEIN (AFU_ORTHOLOGUE AFUA_3G09640)"/>
    <property type="match status" value="1"/>
</dbReference>
<evidence type="ECO:0000313" key="2">
    <source>
        <dbReference type="EMBL" id="KAJ8473400.1"/>
    </source>
</evidence>
<gene>
    <name evidence="2" type="ORF">ONZ51_g7881</name>
</gene>
<dbReference type="Pfam" id="PF09729">
    <property type="entry name" value="Gti1_Pac2"/>
    <property type="match status" value="1"/>
</dbReference>
<evidence type="ECO:0000313" key="3">
    <source>
        <dbReference type="Proteomes" id="UP001215151"/>
    </source>
</evidence>
<protein>
    <recommendedName>
        <fullName evidence="4">cAMP-independent regulatory protein pac2</fullName>
    </recommendedName>
</protein>
<comment type="caution">
    <text evidence="2">The sequence shown here is derived from an EMBL/GenBank/DDBJ whole genome shotgun (WGS) entry which is preliminary data.</text>
</comment>